<dbReference type="EMBL" id="CP034546">
    <property type="protein sequence ID" value="AZQ53873.1"/>
    <property type="molecule type" value="Genomic_DNA"/>
</dbReference>
<organism evidence="2 3">
    <name type="scientific">Burkholderia cenocepacia</name>
    <dbReference type="NCBI Taxonomy" id="95486"/>
    <lineage>
        <taxon>Bacteria</taxon>
        <taxon>Pseudomonadati</taxon>
        <taxon>Pseudomonadota</taxon>
        <taxon>Betaproteobacteria</taxon>
        <taxon>Burkholderiales</taxon>
        <taxon>Burkholderiaceae</taxon>
        <taxon>Burkholderia</taxon>
        <taxon>Burkholderia cepacia complex</taxon>
    </lineage>
</organism>
<proteinExistence type="predicted"/>
<feature type="region of interest" description="Disordered" evidence="1">
    <location>
        <begin position="189"/>
        <end position="213"/>
    </location>
</feature>
<dbReference type="Proteomes" id="UP000277191">
    <property type="component" value="Chromosome 2"/>
</dbReference>
<protein>
    <submittedName>
        <fullName evidence="2">Uncharacterized protein</fullName>
    </submittedName>
</protein>
<gene>
    <name evidence="2" type="ORF">D5R55_23570</name>
</gene>
<evidence type="ECO:0000256" key="1">
    <source>
        <dbReference type="SAM" id="MobiDB-lite"/>
    </source>
</evidence>
<dbReference type="AlphaFoldDB" id="A0A3Q9F6N6"/>
<evidence type="ECO:0000313" key="2">
    <source>
        <dbReference type="EMBL" id="AZQ53873.1"/>
    </source>
</evidence>
<evidence type="ECO:0000313" key="3">
    <source>
        <dbReference type="Proteomes" id="UP000277191"/>
    </source>
</evidence>
<accession>A0A3Q9F6N6</accession>
<name>A0A3Q9F6N6_9BURK</name>
<reference evidence="2 3" key="1">
    <citation type="submission" date="2018-12" db="EMBL/GenBank/DDBJ databases">
        <title>Cadmium resistance mechanism in endophytic bacteria Burkholderia cenocepacia YG-3.</title>
        <authorList>
            <person name="Zhang X."/>
            <person name="Wang X."/>
            <person name="Zhu Y."/>
        </authorList>
    </citation>
    <scope>NUCLEOTIDE SEQUENCE [LARGE SCALE GENOMIC DNA]</scope>
    <source>
        <strain evidence="2 3">YG-3</strain>
    </source>
</reference>
<sequence length="213" mass="23108">MVRPVHFTYRIERDARQPVAVAVAASAYRMPLDTPADYARAALAEAAGDAYDAGNPYDVAGGERRVLLDHVQYFAFLAEITARIRDAVHPDARLFIEVCAPYFGALPAKLLAPHVLLGVHLYDEALRDAARGAPVVWIGDRILRDAEFAGDNRVCCAIWPARLADAFDAQLRGAWPSFAIRLEPHPGASRTAAPFTDSAHHSGAAARPGRTLT</sequence>
<dbReference type="RefSeq" id="WP_126366215.1">
    <property type="nucleotide sequence ID" value="NZ_CP034546.1"/>
</dbReference>